<feature type="region of interest" description="Disordered" evidence="1">
    <location>
        <begin position="1"/>
        <end position="32"/>
    </location>
</feature>
<dbReference type="AlphaFoldDB" id="A0AAU1I4P0"/>
<name>A0AAU1I4P0_9ACTN</name>
<evidence type="ECO:0000313" key="2">
    <source>
        <dbReference type="EMBL" id="WTP88754.1"/>
    </source>
</evidence>
<gene>
    <name evidence="2" type="ORF">OG477_26900</name>
</gene>
<sequence>MTDSTVGQASLFGTDDEPTEAPPVSRVDPDELRHATARLVVTRDPDSADAQHRKKVLLVVHCPFCDHQHIHPGGWVGDVRLGERRARCIGQPGGRYLIKAVGE</sequence>
<proteinExistence type="predicted"/>
<evidence type="ECO:0000256" key="1">
    <source>
        <dbReference type="SAM" id="MobiDB-lite"/>
    </source>
</evidence>
<protein>
    <submittedName>
        <fullName evidence="2">Uncharacterized protein</fullName>
    </submittedName>
</protein>
<accession>A0AAU1I4P0</accession>
<reference evidence="2" key="1">
    <citation type="submission" date="2022-10" db="EMBL/GenBank/DDBJ databases">
        <title>The complete genomes of actinobacterial strains from the NBC collection.</title>
        <authorList>
            <person name="Joergensen T.S."/>
            <person name="Alvarez Arevalo M."/>
            <person name="Sterndorff E.B."/>
            <person name="Faurdal D."/>
            <person name="Vuksanovic O."/>
            <person name="Mourched A.-S."/>
            <person name="Charusanti P."/>
            <person name="Shaw S."/>
            <person name="Blin K."/>
            <person name="Weber T."/>
        </authorList>
    </citation>
    <scope>NUCLEOTIDE SEQUENCE</scope>
    <source>
        <strain evidence="2">NBC 00180</strain>
    </source>
</reference>
<dbReference type="EMBL" id="CP108140">
    <property type="protein sequence ID" value="WTP88754.1"/>
    <property type="molecule type" value="Genomic_DNA"/>
</dbReference>
<organism evidence="2">
    <name type="scientific">Streptomyces sp. NBC_00180</name>
    <dbReference type="NCBI Taxonomy" id="2903632"/>
    <lineage>
        <taxon>Bacteria</taxon>
        <taxon>Bacillati</taxon>
        <taxon>Actinomycetota</taxon>
        <taxon>Actinomycetes</taxon>
        <taxon>Kitasatosporales</taxon>
        <taxon>Streptomycetaceae</taxon>
        <taxon>Streptomyces</taxon>
    </lineage>
</organism>